<sequence length="247" mass="27946">MNQAEVEVQLKVWKELAVSKQMLMKAATDALGLQADCTAEELKQALAETIEHGKQADARIKATQDETRQQLDAMEKRIKASEKAQKTADQERDTAQTKLDKFERDMGVERQAHLQEMKAIKAQIGERDREIKAIHKALADTPENVVKKLKQLKKQKTDEADARKQIEAQAAGLRKEKRKVEESLSAAEENLKKAEKLVKQFRELHELAKEWASDEKQAKKLPVVDEEMLKDLEKAVPGKDKKGGKSS</sequence>
<dbReference type="RefSeq" id="WP_076755603.1">
    <property type="nucleotide sequence ID" value="NZ_CP023018.1"/>
</dbReference>
<dbReference type="AlphaFoldDB" id="A0A1R3VZN4"/>
<reference evidence="3 4" key="1">
    <citation type="submission" date="2017-01" db="EMBL/GenBank/DDBJ databases">
        <authorList>
            <person name="Mah S.A."/>
            <person name="Swanson W.J."/>
            <person name="Moy G.W."/>
            <person name="Vacquier V.D."/>
        </authorList>
    </citation>
    <scope>NUCLEOTIDE SEQUENCE [LARGE SCALE GENOMIC DNA]</scope>
    <source>
        <strain evidence="3 4">M9</strain>
    </source>
</reference>
<dbReference type="Proteomes" id="UP000223759">
    <property type="component" value="Unassembled WGS sequence"/>
</dbReference>
<gene>
    <name evidence="3" type="ORF">SAMN05216526_1213</name>
</gene>
<evidence type="ECO:0000313" key="4">
    <source>
        <dbReference type="Proteomes" id="UP000223759"/>
    </source>
</evidence>
<keyword evidence="1" id="KW-0175">Coiled coil</keyword>
<protein>
    <submittedName>
        <fullName evidence="3">Uncharacterized protein</fullName>
    </submittedName>
</protein>
<accession>A0A1R3VZN4</accession>
<dbReference type="OrthoDB" id="6195387at2"/>
<evidence type="ECO:0000256" key="1">
    <source>
        <dbReference type="SAM" id="Coils"/>
    </source>
</evidence>
<dbReference type="EMBL" id="FTPK01000002">
    <property type="protein sequence ID" value="SIT70015.1"/>
    <property type="molecule type" value="Genomic_DNA"/>
</dbReference>
<evidence type="ECO:0000256" key="2">
    <source>
        <dbReference type="SAM" id="MobiDB-lite"/>
    </source>
</evidence>
<feature type="region of interest" description="Disordered" evidence="2">
    <location>
        <begin position="77"/>
        <end position="99"/>
    </location>
</feature>
<proteinExistence type="predicted"/>
<dbReference type="STRING" id="233100.SAMN05216526_1213"/>
<keyword evidence="4" id="KW-1185">Reference proteome</keyword>
<evidence type="ECO:0000313" key="3">
    <source>
        <dbReference type="EMBL" id="SIT70015.1"/>
    </source>
</evidence>
<name>A0A1R3VZN4_9GAMM</name>
<feature type="coiled-coil region" evidence="1">
    <location>
        <begin position="149"/>
        <end position="204"/>
    </location>
</feature>
<organism evidence="3 4">
    <name type="scientific">Ectothiorhodosinus mongolicus</name>
    <dbReference type="NCBI Taxonomy" id="233100"/>
    <lineage>
        <taxon>Bacteria</taxon>
        <taxon>Pseudomonadati</taxon>
        <taxon>Pseudomonadota</taxon>
        <taxon>Gammaproteobacteria</taxon>
        <taxon>Chromatiales</taxon>
        <taxon>Ectothiorhodospiraceae</taxon>
        <taxon>Ectothiorhodosinus</taxon>
    </lineage>
</organism>